<dbReference type="PANTHER" id="PTHR12400">
    <property type="entry name" value="INOSITOL POLYPHOSPHATE KINASE"/>
    <property type="match status" value="1"/>
</dbReference>
<organism evidence="6 7">
    <name type="scientific">Ascosphaera apis ARSEF 7405</name>
    <dbReference type="NCBI Taxonomy" id="392613"/>
    <lineage>
        <taxon>Eukaryota</taxon>
        <taxon>Fungi</taxon>
        <taxon>Dikarya</taxon>
        <taxon>Ascomycota</taxon>
        <taxon>Pezizomycotina</taxon>
        <taxon>Eurotiomycetes</taxon>
        <taxon>Eurotiomycetidae</taxon>
        <taxon>Onygenales</taxon>
        <taxon>Ascosphaeraceae</taxon>
        <taxon>Ascosphaera</taxon>
    </lineage>
</organism>
<sequence>MSQAHSILSVSKDSLVAFDHAVAGHDGLLCDPSGWFITKPCTSKEIRFYESSVYHPRLMQVMPQMLGQLQLQQQQQQQQSQTTDEQRPSDPTIVTPTSTPAITQAPSSSSAYTYPDYTDIKRLARTSTGETNDATDALESQDWMPAHGTKITTDLAIVIENIACGFKRPSIIDIKLGSRLWADDAPPAKRRRLDEVSKGTTSGALGFRIAGMKVWVGEKGAHVRSYDEEREEADDAARERTTPNSKTQSKVTVIEVDGYQRYDRWYGRSLTTENIEEGFRTFLSGARAGAHDHTTLLASRIASNLRNIQSALEEEETRMYSSSVLIIYEGDPEALDEAIAGEEENERLRREKHSLIDDDESEGELENGNEGVFPTIDLNSIAAAVQSTDATNHITNGTISINGMPTIATSTMDIGDIAVNGNAEEDEEEEEDDEPPKVLETRLIDFAHADYTPGQGPDENVLHGLRSAASIFERIAGEERGR</sequence>
<dbReference type="GO" id="GO:0008440">
    <property type="term" value="F:inositol-1,4,5-trisphosphate 3-kinase activity"/>
    <property type="evidence" value="ECO:0007669"/>
    <property type="project" value="TreeGrafter"/>
</dbReference>
<protein>
    <recommendedName>
        <fullName evidence="4">Kinase</fullName>
        <ecNumber evidence="4">2.7.-.-</ecNumber>
    </recommendedName>
</protein>
<dbReference type="InterPro" id="IPR038286">
    <property type="entry name" value="IPK_sf"/>
</dbReference>
<dbReference type="Pfam" id="PF03770">
    <property type="entry name" value="IPK"/>
    <property type="match status" value="1"/>
</dbReference>
<dbReference type="GO" id="GO:0005634">
    <property type="term" value="C:nucleus"/>
    <property type="evidence" value="ECO:0007669"/>
    <property type="project" value="TreeGrafter"/>
</dbReference>
<reference evidence="6 7" key="1">
    <citation type="journal article" date="2016" name="Genome Biol. Evol.">
        <title>Divergent and convergent evolution of fungal pathogenicity.</title>
        <authorList>
            <person name="Shang Y."/>
            <person name="Xiao G."/>
            <person name="Zheng P."/>
            <person name="Cen K."/>
            <person name="Zhan S."/>
            <person name="Wang C."/>
        </authorList>
    </citation>
    <scope>NUCLEOTIDE SEQUENCE [LARGE SCALE GENOMIC DNA]</scope>
    <source>
        <strain evidence="6 7">ARSEF 7405</strain>
    </source>
</reference>
<dbReference type="OrthoDB" id="4205850at2759"/>
<dbReference type="GO" id="GO:0000824">
    <property type="term" value="F:inositol-1,4,5,6-tetrakisphosphate 3-kinase activity"/>
    <property type="evidence" value="ECO:0007669"/>
    <property type="project" value="TreeGrafter"/>
</dbReference>
<dbReference type="GO" id="GO:0046854">
    <property type="term" value="P:phosphatidylinositol phosphate biosynthetic process"/>
    <property type="evidence" value="ECO:0007669"/>
    <property type="project" value="TreeGrafter"/>
</dbReference>
<proteinExistence type="inferred from homology"/>
<keyword evidence="3 4" id="KW-0418">Kinase</keyword>
<feature type="compositionally biased region" description="Low complexity" evidence="5">
    <location>
        <begin position="70"/>
        <end position="81"/>
    </location>
</feature>
<dbReference type="EC" id="2.7.-.-" evidence="4"/>
<name>A0A167X137_9EURO</name>
<dbReference type="EMBL" id="AZGZ01000020">
    <property type="protein sequence ID" value="KZZ89504.1"/>
    <property type="molecule type" value="Genomic_DNA"/>
</dbReference>
<evidence type="ECO:0000256" key="2">
    <source>
        <dbReference type="ARBA" id="ARBA00022679"/>
    </source>
</evidence>
<dbReference type="Gene3D" id="3.30.470.160">
    <property type="entry name" value="Inositol polyphosphate kinase"/>
    <property type="match status" value="1"/>
</dbReference>
<keyword evidence="2 4" id="KW-0808">Transferase</keyword>
<evidence type="ECO:0000256" key="1">
    <source>
        <dbReference type="ARBA" id="ARBA00007374"/>
    </source>
</evidence>
<dbReference type="Proteomes" id="UP000242877">
    <property type="component" value="Unassembled WGS sequence"/>
</dbReference>
<feature type="compositionally biased region" description="Polar residues" evidence="5">
    <location>
        <begin position="92"/>
        <end position="112"/>
    </location>
</feature>
<evidence type="ECO:0000256" key="3">
    <source>
        <dbReference type="ARBA" id="ARBA00022777"/>
    </source>
</evidence>
<evidence type="ECO:0000256" key="5">
    <source>
        <dbReference type="SAM" id="MobiDB-lite"/>
    </source>
</evidence>
<dbReference type="PANTHER" id="PTHR12400:SF103">
    <property type="entry name" value="INOSITOL POLYPHOSPHATE MULTIKINASE"/>
    <property type="match status" value="1"/>
</dbReference>
<accession>A0A167X137</accession>
<dbReference type="GO" id="GO:0032958">
    <property type="term" value="P:inositol phosphate biosynthetic process"/>
    <property type="evidence" value="ECO:0007669"/>
    <property type="project" value="InterPro"/>
</dbReference>
<comment type="similarity">
    <text evidence="1 4">Belongs to the inositol phosphokinase (IPK) family.</text>
</comment>
<dbReference type="GO" id="GO:0005737">
    <property type="term" value="C:cytoplasm"/>
    <property type="evidence" value="ECO:0007669"/>
    <property type="project" value="TreeGrafter"/>
</dbReference>
<evidence type="ECO:0000256" key="4">
    <source>
        <dbReference type="RuleBase" id="RU363090"/>
    </source>
</evidence>
<dbReference type="InterPro" id="IPR005522">
    <property type="entry name" value="IPK"/>
</dbReference>
<feature type="region of interest" description="Disordered" evidence="5">
    <location>
        <begin position="70"/>
        <end position="113"/>
    </location>
</feature>
<gene>
    <name evidence="6" type="ORF">AAP_04259</name>
</gene>
<dbReference type="AlphaFoldDB" id="A0A167X137"/>
<dbReference type="SUPFAM" id="SSF56104">
    <property type="entry name" value="SAICAR synthase-like"/>
    <property type="match status" value="1"/>
</dbReference>
<comment type="caution">
    <text evidence="6">The sequence shown here is derived from an EMBL/GenBank/DDBJ whole genome shotgun (WGS) entry which is preliminary data.</text>
</comment>
<evidence type="ECO:0000313" key="6">
    <source>
        <dbReference type="EMBL" id="KZZ89504.1"/>
    </source>
</evidence>
<keyword evidence="7" id="KW-1185">Reference proteome</keyword>
<dbReference type="VEuPathDB" id="FungiDB:AAP_04259"/>
<feature type="region of interest" description="Disordered" evidence="5">
    <location>
        <begin position="226"/>
        <end position="248"/>
    </location>
</feature>
<evidence type="ECO:0000313" key="7">
    <source>
        <dbReference type="Proteomes" id="UP000242877"/>
    </source>
</evidence>